<dbReference type="InterPro" id="IPR006876">
    <property type="entry name" value="LMBR1-like_membr_prot"/>
</dbReference>
<gene>
    <name evidence="3" type="ORF">OSB1V03_LOCUS7824</name>
</gene>
<dbReference type="GO" id="GO:0004888">
    <property type="term" value="F:transmembrane signaling receptor activity"/>
    <property type="evidence" value="ECO:0007669"/>
    <property type="project" value="TreeGrafter"/>
</dbReference>
<keyword evidence="4" id="KW-1185">Reference proteome</keyword>
<dbReference type="OrthoDB" id="5596951at2759"/>
<keyword evidence="2" id="KW-0472">Membrane</keyword>
<keyword evidence="2" id="KW-1133">Transmembrane helix</keyword>
<reference evidence="3" key="1">
    <citation type="submission" date="2020-11" db="EMBL/GenBank/DDBJ databases">
        <authorList>
            <person name="Tran Van P."/>
        </authorList>
    </citation>
    <scope>NUCLEOTIDE SEQUENCE</scope>
</reference>
<evidence type="ECO:0000256" key="2">
    <source>
        <dbReference type="SAM" id="Phobius"/>
    </source>
</evidence>
<organism evidence="3">
    <name type="scientific">Medioppia subpectinata</name>
    <dbReference type="NCBI Taxonomy" id="1979941"/>
    <lineage>
        <taxon>Eukaryota</taxon>
        <taxon>Metazoa</taxon>
        <taxon>Ecdysozoa</taxon>
        <taxon>Arthropoda</taxon>
        <taxon>Chelicerata</taxon>
        <taxon>Arachnida</taxon>
        <taxon>Acari</taxon>
        <taxon>Acariformes</taxon>
        <taxon>Sarcoptiformes</taxon>
        <taxon>Oribatida</taxon>
        <taxon>Brachypylina</taxon>
        <taxon>Oppioidea</taxon>
        <taxon>Oppiidae</taxon>
        <taxon>Medioppia</taxon>
    </lineage>
</organism>
<dbReference type="AlphaFoldDB" id="A0A7R9Q088"/>
<feature type="transmembrane region" description="Helical" evidence="2">
    <location>
        <begin position="167"/>
        <end position="184"/>
    </location>
</feature>
<keyword evidence="2" id="KW-0812">Transmembrane</keyword>
<comment type="similarity">
    <text evidence="1">Belongs to the LIMR family.</text>
</comment>
<dbReference type="Pfam" id="PF04791">
    <property type="entry name" value="LMBR1"/>
    <property type="match status" value="1"/>
</dbReference>
<feature type="transmembrane region" description="Helical" evidence="2">
    <location>
        <begin position="77"/>
        <end position="98"/>
    </location>
</feature>
<dbReference type="EMBL" id="CAJPIZ010004700">
    <property type="protein sequence ID" value="CAG2107827.1"/>
    <property type="molecule type" value="Genomic_DNA"/>
</dbReference>
<dbReference type="EMBL" id="OC859275">
    <property type="protein sequence ID" value="CAD7627397.1"/>
    <property type="molecule type" value="Genomic_DNA"/>
</dbReference>
<dbReference type="PANTHER" id="PTHR12625:SF0">
    <property type="entry name" value="PROTEIN LILIPOD"/>
    <property type="match status" value="1"/>
</dbReference>
<feature type="transmembrane region" description="Helical" evidence="2">
    <location>
        <begin position="124"/>
        <end position="146"/>
    </location>
</feature>
<dbReference type="GO" id="GO:0005886">
    <property type="term" value="C:plasma membrane"/>
    <property type="evidence" value="ECO:0007669"/>
    <property type="project" value="TreeGrafter"/>
</dbReference>
<protein>
    <submittedName>
        <fullName evidence="3">Uncharacterized protein</fullName>
    </submittedName>
</protein>
<name>A0A7R9Q088_9ACAR</name>
<dbReference type="Proteomes" id="UP000759131">
    <property type="component" value="Unassembled WGS sequence"/>
</dbReference>
<evidence type="ECO:0000256" key="1">
    <source>
        <dbReference type="ARBA" id="ARBA00010487"/>
    </source>
</evidence>
<proteinExistence type="inferred from homology"/>
<feature type="transmembrane region" description="Helical" evidence="2">
    <location>
        <begin position="36"/>
        <end position="56"/>
    </location>
</feature>
<dbReference type="InterPro" id="IPR008075">
    <property type="entry name" value="LIMR"/>
</dbReference>
<dbReference type="PRINTS" id="PR01692">
    <property type="entry name" value="LIPOCALINIMR"/>
</dbReference>
<sequence length="189" mass="21939">MISVTTRVMYIFKEDEEVVAVDPREQAFHNVIREHLIFFILLIILYSSSYAIIASYRRRREELFIDEEDGLVYRISLWMCTFSLAVSIGTALLLPFSIVTNEVIILYPDSYYIQWLNDSLIHSLWSYVFVFSNISLFILLPFAYFFTESEGFSGSRKGIMNRVYETFILLALLSVLVLGIMYLVCALTG</sequence>
<dbReference type="PANTHER" id="PTHR12625">
    <property type="entry name" value="LIPOCALIN-1 INTERACTING MEMBRANE RECEPTOR LIMR"/>
    <property type="match status" value="1"/>
</dbReference>
<feature type="non-terminal residue" evidence="3">
    <location>
        <position position="1"/>
    </location>
</feature>
<evidence type="ECO:0000313" key="3">
    <source>
        <dbReference type="EMBL" id="CAD7627397.1"/>
    </source>
</evidence>
<accession>A0A7R9Q088</accession>
<evidence type="ECO:0000313" key="4">
    <source>
        <dbReference type="Proteomes" id="UP000759131"/>
    </source>
</evidence>
<dbReference type="GO" id="GO:0007165">
    <property type="term" value="P:signal transduction"/>
    <property type="evidence" value="ECO:0007669"/>
    <property type="project" value="TreeGrafter"/>
</dbReference>